<dbReference type="EMBL" id="JH815916">
    <property type="protein sequence ID" value="EKC31662.1"/>
    <property type="molecule type" value="Genomic_DNA"/>
</dbReference>
<dbReference type="AlphaFoldDB" id="K1Q504"/>
<proteinExistence type="predicted"/>
<accession>K1Q504</accession>
<sequence>MSVDILPPKFSQIPTAFTYPHLQQMKEARAPSPFVVHGRVKIDDANTKVNINNFDPNYIVYDPTSDTTYIRGRLLGKVSRLIFP</sequence>
<reference evidence="1" key="1">
    <citation type="journal article" date="2012" name="Nature">
        <title>The oyster genome reveals stress adaptation and complexity of shell formation.</title>
        <authorList>
            <person name="Zhang G."/>
            <person name="Fang X."/>
            <person name="Guo X."/>
            <person name="Li L."/>
            <person name="Luo R."/>
            <person name="Xu F."/>
            <person name="Yang P."/>
            <person name="Zhang L."/>
            <person name="Wang X."/>
            <person name="Qi H."/>
            <person name="Xiong Z."/>
            <person name="Que H."/>
            <person name="Xie Y."/>
            <person name="Holland P.W."/>
            <person name="Paps J."/>
            <person name="Zhu Y."/>
            <person name="Wu F."/>
            <person name="Chen Y."/>
            <person name="Wang J."/>
            <person name="Peng C."/>
            <person name="Meng J."/>
            <person name="Yang L."/>
            <person name="Liu J."/>
            <person name="Wen B."/>
            <person name="Zhang N."/>
            <person name="Huang Z."/>
            <person name="Zhu Q."/>
            <person name="Feng Y."/>
            <person name="Mount A."/>
            <person name="Hedgecock D."/>
            <person name="Xu Z."/>
            <person name="Liu Y."/>
            <person name="Domazet-Loso T."/>
            <person name="Du Y."/>
            <person name="Sun X."/>
            <person name="Zhang S."/>
            <person name="Liu B."/>
            <person name="Cheng P."/>
            <person name="Jiang X."/>
            <person name="Li J."/>
            <person name="Fan D."/>
            <person name="Wang W."/>
            <person name="Fu W."/>
            <person name="Wang T."/>
            <person name="Wang B."/>
            <person name="Zhang J."/>
            <person name="Peng Z."/>
            <person name="Li Y."/>
            <person name="Li N."/>
            <person name="Wang J."/>
            <person name="Chen M."/>
            <person name="He Y."/>
            <person name="Tan F."/>
            <person name="Song X."/>
            <person name="Zheng Q."/>
            <person name="Huang R."/>
            <person name="Yang H."/>
            <person name="Du X."/>
            <person name="Chen L."/>
            <person name="Yang M."/>
            <person name="Gaffney P.M."/>
            <person name="Wang S."/>
            <person name="Luo L."/>
            <person name="She Z."/>
            <person name="Ming Y."/>
            <person name="Huang W."/>
            <person name="Zhang S."/>
            <person name="Huang B."/>
            <person name="Zhang Y."/>
            <person name="Qu T."/>
            <person name="Ni P."/>
            <person name="Miao G."/>
            <person name="Wang J."/>
            <person name="Wang Q."/>
            <person name="Steinberg C.E."/>
            <person name="Wang H."/>
            <person name="Li N."/>
            <person name="Qian L."/>
            <person name="Zhang G."/>
            <person name="Li Y."/>
            <person name="Yang H."/>
            <person name="Liu X."/>
            <person name="Wang J."/>
            <person name="Yin Y."/>
            <person name="Wang J."/>
        </authorList>
    </citation>
    <scope>NUCLEOTIDE SEQUENCE [LARGE SCALE GENOMIC DNA]</scope>
    <source>
        <strain evidence="1">05x7-T-G4-1.051#20</strain>
    </source>
</reference>
<protein>
    <submittedName>
        <fullName evidence="1">Uncharacterized protein</fullName>
    </submittedName>
</protein>
<gene>
    <name evidence="1" type="ORF">CGI_10022934</name>
</gene>
<evidence type="ECO:0000313" key="1">
    <source>
        <dbReference type="EMBL" id="EKC31662.1"/>
    </source>
</evidence>
<dbReference type="InParanoid" id="K1Q504"/>
<name>K1Q504_MAGGI</name>
<organism evidence="1">
    <name type="scientific">Magallana gigas</name>
    <name type="common">Pacific oyster</name>
    <name type="synonym">Crassostrea gigas</name>
    <dbReference type="NCBI Taxonomy" id="29159"/>
    <lineage>
        <taxon>Eukaryota</taxon>
        <taxon>Metazoa</taxon>
        <taxon>Spiralia</taxon>
        <taxon>Lophotrochozoa</taxon>
        <taxon>Mollusca</taxon>
        <taxon>Bivalvia</taxon>
        <taxon>Autobranchia</taxon>
        <taxon>Pteriomorphia</taxon>
        <taxon>Ostreida</taxon>
        <taxon>Ostreoidea</taxon>
        <taxon>Ostreidae</taxon>
        <taxon>Magallana</taxon>
    </lineage>
</organism>
<dbReference type="HOGENOM" id="CLU_2529656_0_0_1"/>